<accession>A0A6J4U3H7</accession>
<dbReference type="InterPro" id="IPR054189">
    <property type="entry name" value="DUF6894"/>
</dbReference>
<protein>
    <recommendedName>
        <fullName evidence="1">DUF6894 domain-containing protein</fullName>
    </recommendedName>
</protein>
<feature type="domain" description="DUF6894" evidence="1">
    <location>
        <begin position="3"/>
        <end position="71"/>
    </location>
</feature>
<dbReference type="AlphaFoldDB" id="A0A6J4U3H7"/>
<dbReference type="EMBL" id="CADCWD010000061">
    <property type="protein sequence ID" value="CAA9538998.1"/>
    <property type="molecule type" value="Genomic_DNA"/>
</dbReference>
<gene>
    <name evidence="2" type="ORF">AVDCRST_MAG23-1739</name>
</gene>
<reference evidence="2" key="1">
    <citation type="submission" date="2020-02" db="EMBL/GenBank/DDBJ databases">
        <authorList>
            <person name="Meier V. D."/>
        </authorList>
    </citation>
    <scope>NUCLEOTIDE SEQUENCE</scope>
    <source>
        <strain evidence="2">AVDCRST_MAG23</strain>
    </source>
</reference>
<evidence type="ECO:0000259" key="1">
    <source>
        <dbReference type="Pfam" id="PF21834"/>
    </source>
</evidence>
<dbReference type="Pfam" id="PF21834">
    <property type="entry name" value="DUF6894"/>
    <property type="match status" value="1"/>
</dbReference>
<proteinExistence type="predicted"/>
<name>A0A6J4U3H7_9SPHN</name>
<organism evidence="2">
    <name type="scientific">uncultured Sphingosinicella sp</name>
    <dbReference type="NCBI Taxonomy" id="478748"/>
    <lineage>
        <taxon>Bacteria</taxon>
        <taxon>Pseudomonadati</taxon>
        <taxon>Pseudomonadota</taxon>
        <taxon>Alphaproteobacteria</taxon>
        <taxon>Sphingomonadales</taxon>
        <taxon>Sphingosinicellaceae</taxon>
        <taxon>Sphingosinicella</taxon>
        <taxon>environmental samples</taxon>
    </lineage>
</organism>
<sequence length="80" mass="9124">MPLYFFHLRDSVDILLDPEGRELSGADAIPEAALKEARWIIGHEAMSGRIRLDQRIDVEDEFKNVLHSVNFVDAVEIVHP</sequence>
<evidence type="ECO:0000313" key="2">
    <source>
        <dbReference type="EMBL" id="CAA9538998.1"/>
    </source>
</evidence>